<evidence type="ECO:0000313" key="6">
    <source>
        <dbReference type="EMBL" id="CAK7907862.1"/>
    </source>
</evidence>
<dbReference type="PRINTS" id="PR00059">
    <property type="entry name" value="RIBOSOMALL6"/>
</dbReference>
<feature type="domain" description="Large ribosomal subunit protein uL6 alpha-beta" evidence="5">
    <location>
        <begin position="69"/>
        <end position="131"/>
    </location>
</feature>
<dbReference type="InterPro" id="IPR036789">
    <property type="entry name" value="Ribosomal_uL6-like_a/b-dom_sf"/>
</dbReference>
<evidence type="ECO:0000256" key="4">
    <source>
        <dbReference type="RuleBase" id="RU003869"/>
    </source>
</evidence>
<keyword evidence="7" id="KW-1185">Reference proteome</keyword>
<dbReference type="InterPro" id="IPR002358">
    <property type="entry name" value="Ribosomal_uL6_CS"/>
</dbReference>
<dbReference type="PANTHER" id="PTHR11655">
    <property type="entry name" value="60S/50S RIBOSOMAL PROTEIN L6/L9"/>
    <property type="match status" value="1"/>
</dbReference>
<keyword evidence="3 4" id="KW-0687">Ribonucleoprotein</keyword>
<evidence type="ECO:0000256" key="1">
    <source>
        <dbReference type="ARBA" id="ARBA00009356"/>
    </source>
</evidence>
<gene>
    <name evidence="6" type="primary">MRPL6</name>
    <name evidence="6" type="ORF">CAAN4_E07404</name>
</gene>
<comment type="similarity">
    <text evidence="1 4">Belongs to the universal ribosomal protein uL6 family.</text>
</comment>
<name>A0ABP0EH13_9ASCO</name>
<dbReference type="PROSITE" id="PS00525">
    <property type="entry name" value="RIBOSOMAL_L6_1"/>
    <property type="match status" value="1"/>
</dbReference>
<organism evidence="6 7">
    <name type="scientific">[Candida] anglica</name>
    <dbReference type="NCBI Taxonomy" id="148631"/>
    <lineage>
        <taxon>Eukaryota</taxon>
        <taxon>Fungi</taxon>
        <taxon>Dikarya</taxon>
        <taxon>Ascomycota</taxon>
        <taxon>Saccharomycotina</taxon>
        <taxon>Pichiomycetes</taxon>
        <taxon>Debaryomycetaceae</taxon>
        <taxon>Kurtzmaniella</taxon>
    </lineage>
</organism>
<dbReference type="InterPro" id="IPR000702">
    <property type="entry name" value="Ribosomal_uL6-like"/>
</dbReference>
<dbReference type="GO" id="GO:0005840">
    <property type="term" value="C:ribosome"/>
    <property type="evidence" value="ECO:0007669"/>
    <property type="project" value="UniProtKB-KW"/>
</dbReference>
<dbReference type="Proteomes" id="UP001497600">
    <property type="component" value="Chromosome E"/>
</dbReference>
<keyword evidence="2 4" id="KW-0689">Ribosomal protein</keyword>
<evidence type="ECO:0000256" key="2">
    <source>
        <dbReference type="ARBA" id="ARBA00022980"/>
    </source>
</evidence>
<dbReference type="Pfam" id="PF00347">
    <property type="entry name" value="Ribosomal_L6"/>
    <property type="match status" value="2"/>
</dbReference>
<proteinExistence type="inferred from homology"/>
<evidence type="ECO:0000256" key="3">
    <source>
        <dbReference type="ARBA" id="ARBA00023274"/>
    </source>
</evidence>
<dbReference type="Gene3D" id="3.90.930.12">
    <property type="entry name" value="Ribosomal protein L6, alpha-beta domain"/>
    <property type="match status" value="2"/>
</dbReference>
<dbReference type="PANTHER" id="PTHR11655:SF14">
    <property type="entry name" value="LARGE RIBOSOMAL SUBUNIT PROTEIN UL6M"/>
    <property type="match status" value="1"/>
</dbReference>
<evidence type="ECO:0000313" key="7">
    <source>
        <dbReference type="Proteomes" id="UP001497600"/>
    </source>
</evidence>
<dbReference type="EMBL" id="OZ004257">
    <property type="protein sequence ID" value="CAK7907862.1"/>
    <property type="molecule type" value="Genomic_DNA"/>
</dbReference>
<reference evidence="6 7" key="1">
    <citation type="submission" date="2024-01" db="EMBL/GenBank/DDBJ databases">
        <authorList>
            <consortium name="Genoscope - CEA"/>
            <person name="William W."/>
        </authorList>
    </citation>
    <scope>NUCLEOTIDE SEQUENCE [LARGE SCALE GENOMIC DNA]</scope>
    <source>
        <strain evidence="6 7">29B2s-10</strain>
    </source>
</reference>
<dbReference type="InterPro" id="IPR019906">
    <property type="entry name" value="Ribosomal_uL6_bac-type"/>
</dbReference>
<protein>
    <submittedName>
        <fullName evidence="6">54S ribosomal protein L6, mitochondrial</fullName>
    </submittedName>
</protein>
<sequence length="231" mass="25314">MFKQSVSQIAAAGMGGKVAVRSFSVGAVIRSNIGKAPIRLGEGIECYTESIPYEFSKRFTKGSQVITLDKHIVVKGPKGVLRSIVPNFIEVENKDGLVSVSVPDAKDKIQRSMWGTTRALLNNNVIGVTEGHLAIVKFVGTGYRATIEDLANGKKQVVLKIGYPYMPALEVPEGLTVTSPNPTRLIIEGINKHTVTQFASKIREFKKPEPYKGKGIYVNDETIKLKEKKIK</sequence>
<dbReference type="SUPFAM" id="SSF56053">
    <property type="entry name" value="Ribosomal protein L6"/>
    <property type="match status" value="2"/>
</dbReference>
<accession>A0ABP0EH13</accession>
<dbReference type="InterPro" id="IPR020040">
    <property type="entry name" value="Ribosomal_uL6_a/b-dom"/>
</dbReference>
<feature type="domain" description="Large ribosomal subunit protein uL6 alpha-beta" evidence="5">
    <location>
        <begin position="139"/>
        <end position="216"/>
    </location>
</feature>
<evidence type="ECO:0000259" key="5">
    <source>
        <dbReference type="Pfam" id="PF00347"/>
    </source>
</evidence>